<dbReference type="Gene3D" id="3.40.50.720">
    <property type="entry name" value="NAD(P)-binding Rossmann-like Domain"/>
    <property type="match status" value="1"/>
</dbReference>
<evidence type="ECO:0000259" key="2">
    <source>
        <dbReference type="Pfam" id="PF08338"/>
    </source>
</evidence>
<name>A0A6J6JV47_9ZZZZ</name>
<dbReference type="PANTHER" id="PTHR11092:SF0">
    <property type="entry name" value="EPIMERASE FAMILY PROTEIN SDR39U1"/>
    <property type="match status" value="1"/>
</dbReference>
<dbReference type="Pfam" id="PF08338">
    <property type="entry name" value="DUF1731"/>
    <property type="match status" value="1"/>
</dbReference>
<proteinExistence type="predicted"/>
<dbReference type="SUPFAM" id="SSF51735">
    <property type="entry name" value="NAD(P)-binding Rossmann-fold domains"/>
    <property type="match status" value="1"/>
</dbReference>
<feature type="domain" description="NAD-dependent epimerase/dehydratase" evidence="1">
    <location>
        <begin position="3"/>
        <end position="214"/>
    </location>
</feature>
<accession>A0A6J6JV47</accession>
<evidence type="ECO:0000313" key="3">
    <source>
        <dbReference type="EMBL" id="CAB4621007.1"/>
    </source>
</evidence>
<feature type="domain" description="DUF1731" evidence="2">
    <location>
        <begin position="248"/>
        <end position="296"/>
    </location>
</feature>
<dbReference type="EMBL" id="CAEZVK010000193">
    <property type="protein sequence ID" value="CAB4640966.1"/>
    <property type="molecule type" value="Genomic_DNA"/>
</dbReference>
<dbReference type="InterPro" id="IPR013549">
    <property type="entry name" value="DUF1731"/>
</dbReference>
<dbReference type="CDD" id="cd05242">
    <property type="entry name" value="SDR_a8"/>
    <property type="match status" value="1"/>
</dbReference>
<dbReference type="InterPro" id="IPR001509">
    <property type="entry name" value="Epimerase_deHydtase"/>
</dbReference>
<protein>
    <submittedName>
        <fullName evidence="4">Unannotated protein</fullName>
    </submittedName>
</protein>
<dbReference type="InterPro" id="IPR010099">
    <property type="entry name" value="SDR39U1"/>
</dbReference>
<reference evidence="4" key="1">
    <citation type="submission" date="2020-05" db="EMBL/GenBank/DDBJ databases">
        <authorList>
            <person name="Chiriac C."/>
            <person name="Salcher M."/>
            <person name="Ghai R."/>
            <person name="Kavagutti S V."/>
        </authorList>
    </citation>
    <scope>NUCLEOTIDE SEQUENCE</scope>
</reference>
<dbReference type="EMBL" id="CAEZUO010000161">
    <property type="protein sequence ID" value="CAB4621007.1"/>
    <property type="molecule type" value="Genomic_DNA"/>
</dbReference>
<evidence type="ECO:0000259" key="1">
    <source>
        <dbReference type="Pfam" id="PF01370"/>
    </source>
</evidence>
<dbReference type="Pfam" id="PF01370">
    <property type="entry name" value="Epimerase"/>
    <property type="match status" value="1"/>
</dbReference>
<evidence type="ECO:0000313" key="4">
    <source>
        <dbReference type="EMBL" id="CAB4640966.1"/>
    </source>
</evidence>
<dbReference type="NCBIfam" id="TIGR01777">
    <property type="entry name" value="yfcH"/>
    <property type="match status" value="1"/>
</dbReference>
<sequence>MKIAITGASGLIGRSLTTSLTNDGHQVVPVVRRPTSGATESIEWNPAAGTIEAAKFEGVDAVVHLAGAGIGDKRWSESYKREILESRTKGTTLLANTLASLNAPPSVMVSGSAIGFYGNTGDTAVDETAPAGNDFLANVCVEWEAAAAPAIAAGIRVPFLRTGIVLTADGGALAKMLPLFRFGLGGRMGSGKQWWSWISMADEIGAIRWLIDNDISGPVNATAPAPVTNREFTKALGEAMHRPTLAPVPSFGPKLLLGAELADALLFTSTRVLPGSLTASGYSFAHPTIDAALRDVLTSKAAA</sequence>
<dbReference type="InterPro" id="IPR036291">
    <property type="entry name" value="NAD(P)-bd_dom_sf"/>
</dbReference>
<dbReference type="AlphaFoldDB" id="A0A6J6JV47"/>
<dbReference type="PANTHER" id="PTHR11092">
    <property type="entry name" value="SUGAR NUCLEOTIDE EPIMERASE RELATED"/>
    <property type="match status" value="1"/>
</dbReference>
<organism evidence="4">
    <name type="scientific">freshwater metagenome</name>
    <dbReference type="NCBI Taxonomy" id="449393"/>
    <lineage>
        <taxon>unclassified sequences</taxon>
        <taxon>metagenomes</taxon>
        <taxon>ecological metagenomes</taxon>
    </lineage>
</organism>
<gene>
    <name evidence="3" type="ORF">UFOPK1827_01987</name>
    <name evidence="4" type="ORF">UFOPK2000_01392</name>
</gene>